<evidence type="ECO:0000313" key="6">
    <source>
        <dbReference type="Proteomes" id="UP000515860"/>
    </source>
</evidence>
<dbReference type="RefSeq" id="WP_118647694.1">
    <property type="nucleotide sequence ID" value="NZ_CP060635.1"/>
</dbReference>
<name>A0A7G9G9A3_9FIRM</name>
<dbReference type="KEGG" id="whj:H9Q79_10580"/>
<dbReference type="Gene3D" id="1.10.260.40">
    <property type="entry name" value="lambda repressor-like DNA-binding domains"/>
    <property type="match status" value="1"/>
</dbReference>
<accession>A0A7G9G9A3</accession>
<proteinExistence type="predicted"/>
<dbReference type="SUPFAM" id="SSF47413">
    <property type="entry name" value="lambda repressor-like DNA-binding domains"/>
    <property type="match status" value="1"/>
</dbReference>
<dbReference type="PANTHER" id="PTHR30146">
    <property type="entry name" value="LACI-RELATED TRANSCRIPTIONAL REPRESSOR"/>
    <property type="match status" value="1"/>
</dbReference>
<dbReference type="InterPro" id="IPR028082">
    <property type="entry name" value="Peripla_BP_I"/>
</dbReference>
<dbReference type="AlphaFoldDB" id="A0A7G9G9A3"/>
<dbReference type="PANTHER" id="PTHR30146:SF109">
    <property type="entry name" value="HTH-TYPE TRANSCRIPTIONAL REGULATOR GALS"/>
    <property type="match status" value="1"/>
</dbReference>
<dbReference type="EMBL" id="CP060635">
    <property type="protein sequence ID" value="QNM07385.1"/>
    <property type="molecule type" value="Genomic_DNA"/>
</dbReference>
<keyword evidence="1" id="KW-0805">Transcription regulation</keyword>
<keyword evidence="6" id="KW-1185">Reference proteome</keyword>
<dbReference type="CDD" id="cd01392">
    <property type="entry name" value="HTH_LacI"/>
    <property type="match status" value="1"/>
</dbReference>
<evidence type="ECO:0000313" key="5">
    <source>
        <dbReference type="EMBL" id="QNM07385.1"/>
    </source>
</evidence>
<evidence type="ECO:0000256" key="3">
    <source>
        <dbReference type="ARBA" id="ARBA00023163"/>
    </source>
</evidence>
<dbReference type="Gene3D" id="3.40.50.2300">
    <property type="match status" value="2"/>
</dbReference>
<dbReference type="GO" id="GO:0000976">
    <property type="term" value="F:transcription cis-regulatory region binding"/>
    <property type="evidence" value="ECO:0007669"/>
    <property type="project" value="TreeGrafter"/>
</dbReference>
<dbReference type="InterPro" id="IPR010982">
    <property type="entry name" value="Lambda_DNA-bd_dom_sf"/>
</dbReference>
<dbReference type="InterPro" id="IPR046335">
    <property type="entry name" value="LacI/GalR-like_sensor"/>
</dbReference>
<evidence type="ECO:0000259" key="4">
    <source>
        <dbReference type="Pfam" id="PF13377"/>
    </source>
</evidence>
<keyword evidence="2 5" id="KW-0238">DNA-binding</keyword>
<evidence type="ECO:0000256" key="1">
    <source>
        <dbReference type="ARBA" id="ARBA00023015"/>
    </source>
</evidence>
<sequence length="352" mass="39523">MTNRELAHMLKISPATFSMIINNKPGISSKTRERVLHQLGEMGYDNLIKSAQQEQQAFVQQQMLCFVVYLRHGRVLNQHPFFLLLMESIEAQARKFGYYIMMRTIDSHSPVRPQIESLNQMNASGVILFATEMLEEDIEYFSGLTIPYVAIDNDFSHLNINTVSINNQLGTHQAIEYLVHQGHQAIGYLQSEDYISSFGERERGYKEALARFGLELDPRYIYRVRYAEESSYLDISALLRENVPLPTAFVCDDDTIAVGALRAFQAAGLRVPEDISLIGFNDRPNTSLTQPPLTSVNVPRYSFGTAAVDAIVSLIGKIKNDPSAIVRTTKTRIGTQLTVRGSVRPVTDAGIN</sequence>
<protein>
    <submittedName>
        <fullName evidence="5">LacI family DNA-binding transcriptional regulator</fullName>
    </submittedName>
</protein>
<keyword evidence="3" id="KW-0804">Transcription</keyword>
<organism evidence="5 6">
    <name type="scientific">Wansuia hejianensis</name>
    <dbReference type="NCBI Taxonomy" id="2763667"/>
    <lineage>
        <taxon>Bacteria</taxon>
        <taxon>Bacillati</taxon>
        <taxon>Bacillota</taxon>
        <taxon>Clostridia</taxon>
        <taxon>Lachnospirales</taxon>
        <taxon>Lachnospiraceae</taxon>
        <taxon>Wansuia</taxon>
    </lineage>
</organism>
<reference evidence="5 6" key="1">
    <citation type="submission" date="2020-08" db="EMBL/GenBank/DDBJ databases">
        <authorList>
            <person name="Liu C."/>
            <person name="Sun Q."/>
        </authorList>
    </citation>
    <scope>NUCLEOTIDE SEQUENCE [LARGE SCALE GENOMIC DNA]</scope>
    <source>
        <strain evidence="5 6">NSJ-29</strain>
    </source>
</reference>
<feature type="domain" description="Transcriptional regulator LacI/GalR-like sensor" evidence="4">
    <location>
        <begin position="175"/>
        <end position="343"/>
    </location>
</feature>
<dbReference type="Pfam" id="PF13377">
    <property type="entry name" value="Peripla_BP_3"/>
    <property type="match status" value="1"/>
</dbReference>
<dbReference type="Proteomes" id="UP000515860">
    <property type="component" value="Chromosome"/>
</dbReference>
<dbReference type="SUPFAM" id="SSF53822">
    <property type="entry name" value="Periplasmic binding protein-like I"/>
    <property type="match status" value="1"/>
</dbReference>
<gene>
    <name evidence="5" type="ORF">H9Q79_10580</name>
</gene>
<evidence type="ECO:0000256" key="2">
    <source>
        <dbReference type="ARBA" id="ARBA00023125"/>
    </source>
</evidence>
<dbReference type="GO" id="GO:0003700">
    <property type="term" value="F:DNA-binding transcription factor activity"/>
    <property type="evidence" value="ECO:0007669"/>
    <property type="project" value="TreeGrafter"/>
</dbReference>
<dbReference type="InterPro" id="IPR000843">
    <property type="entry name" value="HTH_LacI"/>
</dbReference>